<protein>
    <submittedName>
        <fullName evidence="1">Uncharacterized protein</fullName>
    </submittedName>
</protein>
<gene>
    <name evidence="1" type="ORF">QLX08_000653</name>
</gene>
<dbReference type="EMBL" id="JAWNGG020000008">
    <property type="protein sequence ID" value="KAK9309844.1"/>
    <property type="molecule type" value="Genomic_DNA"/>
</dbReference>
<dbReference type="AlphaFoldDB" id="A0AAW1AIU8"/>
<sequence>MLDPRTEAALKQLFDGRGLYEMLQLAGDRDGGKFSVHVALKFIQSAAKASLTHLKIVEHPPPSVFGQSLDPTMFIKFTTGRQRPSTSGTTSRSLSRRSRIVAYHLTRITPLVTPPDSIFRYVDRVSQIDPTRGFTKVLDICRGFP</sequence>
<comment type="caution">
    <text evidence="1">The sequence shown here is derived from an EMBL/GenBank/DDBJ whole genome shotgun (WGS) entry which is preliminary data.</text>
</comment>
<keyword evidence="2" id="KW-1185">Reference proteome</keyword>
<dbReference type="Proteomes" id="UP001432146">
    <property type="component" value="Unassembled WGS sequence"/>
</dbReference>
<name>A0AAW1AIU8_9HYME</name>
<reference evidence="1 2" key="1">
    <citation type="submission" date="2024-05" db="EMBL/GenBank/DDBJ databases">
        <title>The nuclear and mitochondrial genome assemblies of Tetragonisca angustula (Apidae: Meliponini), a tiny yet remarkable pollinator in the Neotropics.</title>
        <authorList>
            <person name="Ferrari R."/>
            <person name="Ricardo P.C."/>
            <person name="Dias F.C."/>
            <person name="Araujo N.S."/>
            <person name="Soares D.O."/>
            <person name="Zhou Q.-S."/>
            <person name="Zhu C.-D."/>
            <person name="Coutinho L."/>
            <person name="Airas M.C."/>
            <person name="Batista T.M."/>
        </authorList>
    </citation>
    <scope>NUCLEOTIDE SEQUENCE [LARGE SCALE GENOMIC DNA]</scope>
    <source>
        <strain evidence="1">ASF017062</strain>
        <tissue evidence="1">Abdomen</tissue>
    </source>
</reference>
<evidence type="ECO:0000313" key="1">
    <source>
        <dbReference type="EMBL" id="KAK9309844.1"/>
    </source>
</evidence>
<accession>A0AAW1AIU8</accession>
<evidence type="ECO:0000313" key="2">
    <source>
        <dbReference type="Proteomes" id="UP001432146"/>
    </source>
</evidence>
<organism evidence="1 2">
    <name type="scientific">Tetragonisca angustula</name>
    <dbReference type="NCBI Taxonomy" id="166442"/>
    <lineage>
        <taxon>Eukaryota</taxon>
        <taxon>Metazoa</taxon>
        <taxon>Ecdysozoa</taxon>
        <taxon>Arthropoda</taxon>
        <taxon>Hexapoda</taxon>
        <taxon>Insecta</taxon>
        <taxon>Pterygota</taxon>
        <taxon>Neoptera</taxon>
        <taxon>Endopterygota</taxon>
        <taxon>Hymenoptera</taxon>
        <taxon>Apocrita</taxon>
        <taxon>Aculeata</taxon>
        <taxon>Apoidea</taxon>
        <taxon>Anthophila</taxon>
        <taxon>Apidae</taxon>
        <taxon>Tetragonisca</taxon>
    </lineage>
</organism>
<proteinExistence type="predicted"/>